<reference evidence="7" key="1">
    <citation type="submission" date="2016-06" db="EMBL/GenBank/DDBJ databases">
        <authorList>
            <person name="Varghese N."/>
            <person name="Submissions Spin"/>
        </authorList>
    </citation>
    <scope>NUCLEOTIDE SEQUENCE [LARGE SCALE GENOMIC DNA]</scope>
    <source>
        <strain evidence="7">DSM 44814</strain>
    </source>
</reference>
<evidence type="ECO:0000256" key="4">
    <source>
        <dbReference type="ARBA" id="ARBA00022898"/>
    </source>
</evidence>
<keyword evidence="3 6" id="KW-0808">Transferase</keyword>
<sequence>MLERVDRAAGAAPRPFRGTYARAARVLFRASRRPVIGEPMTTNSHLETRDAPDLGDAAVVHRHLLGAPAPDAPVIRRQTGARIEAADGSSWLDAASAGFGPGHPVVTGRLIEQAGRVALSSRILVSRPLAEAVTALHHLCPDPLTVSYLCNSGAEALDSALKLAKGTHRARRLVAGFAGAEHGTLVHGLSLTHGFPLLPDQPLRPVAVPRDRPDELVERIRDDVAAVVVAPAAPGHRLADLSPQWWRRLRAACDRSGTLLVLDERLTGPARLGTDLAVSQLPVLPDALVLGETLGADAVPVGCVVTSRATYDRVYARRNPSLHGSTFGANPLSSAAVAAVLRVAADDRLADRQQDVAGLARSRLAPLVDTGAVTDFGADGSLIWLRAVSPAAARELVAELARERVLVRPPDGDVIAVLPPLTAAPDDVAELLDRVAAAGDRLATTWPDGQREVRR</sequence>
<dbReference type="SUPFAM" id="SSF53383">
    <property type="entry name" value="PLP-dependent transferases"/>
    <property type="match status" value="1"/>
</dbReference>
<dbReference type="PANTHER" id="PTHR11986">
    <property type="entry name" value="AMINOTRANSFERASE CLASS III"/>
    <property type="match status" value="1"/>
</dbReference>
<dbReference type="GO" id="GO:0008483">
    <property type="term" value="F:transaminase activity"/>
    <property type="evidence" value="ECO:0007669"/>
    <property type="project" value="UniProtKB-KW"/>
</dbReference>
<dbReference type="InterPro" id="IPR015424">
    <property type="entry name" value="PyrdxlP-dep_Trfase"/>
</dbReference>
<proteinExistence type="inferred from homology"/>
<keyword evidence="4 5" id="KW-0663">Pyridoxal phosphate</keyword>
<dbReference type="PANTHER" id="PTHR11986:SF79">
    <property type="entry name" value="ACETYLORNITHINE AMINOTRANSFERASE, MITOCHONDRIAL"/>
    <property type="match status" value="1"/>
</dbReference>
<keyword evidence="7" id="KW-1185">Reference proteome</keyword>
<comment type="similarity">
    <text evidence="5">Belongs to the class-III pyridoxal-phosphate-dependent aminotransferase family.</text>
</comment>
<keyword evidence="2 6" id="KW-0032">Aminotransferase</keyword>
<dbReference type="GO" id="GO:0042802">
    <property type="term" value="F:identical protein binding"/>
    <property type="evidence" value="ECO:0007669"/>
    <property type="project" value="TreeGrafter"/>
</dbReference>
<dbReference type="GO" id="GO:0030170">
    <property type="term" value="F:pyridoxal phosphate binding"/>
    <property type="evidence" value="ECO:0007669"/>
    <property type="project" value="InterPro"/>
</dbReference>
<dbReference type="Pfam" id="PF00202">
    <property type="entry name" value="Aminotran_3"/>
    <property type="match status" value="1"/>
</dbReference>
<protein>
    <submittedName>
        <fullName evidence="6">Putrescine aminotransferase</fullName>
    </submittedName>
</protein>
<dbReference type="InterPro" id="IPR015421">
    <property type="entry name" value="PyrdxlP-dep_Trfase_major"/>
</dbReference>
<evidence type="ECO:0000256" key="1">
    <source>
        <dbReference type="ARBA" id="ARBA00001933"/>
    </source>
</evidence>
<dbReference type="InterPro" id="IPR005814">
    <property type="entry name" value="Aminotrans_3"/>
</dbReference>
<evidence type="ECO:0000256" key="5">
    <source>
        <dbReference type="RuleBase" id="RU003560"/>
    </source>
</evidence>
<evidence type="ECO:0000313" key="7">
    <source>
        <dbReference type="Proteomes" id="UP000199696"/>
    </source>
</evidence>
<accession>A0A1C6UH39</accession>
<evidence type="ECO:0000256" key="3">
    <source>
        <dbReference type="ARBA" id="ARBA00022679"/>
    </source>
</evidence>
<dbReference type="Gene3D" id="3.40.640.10">
    <property type="entry name" value="Type I PLP-dependent aspartate aminotransferase-like (Major domain)"/>
    <property type="match status" value="1"/>
</dbReference>
<organism evidence="6 7">
    <name type="scientific">Micromonospora eburnea</name>
    <dbReference type="NCBI Taxonomy" id="227316"/>
    <lineage>
        <taxon>Bacteria</taxon>
        <taxon>Bacillati</taxon>
        <taxon>Actinomycetota</taxon>
        <taxon>Actinomycetes</taxon>
        <taxon>Micromonosporales</taxon>
        <taxon>Micromonosporaceae</taxon>
        <taxon>Micromonospora</taxon>
    </lineage>
</organism>
<name>A0A1C6UH39_9ACTN</name>
<dbReference type="AlphaFoldDB" id="A0A1C6UH39"/>
<dbReference type="InterPro" id="IPR050103">
    <property type="entry name" value="Class-III_PLP-dep_AT"/>
</dbReference>
<gene>
    <name evidence="6" type="ORF">GA0070604_2736</name>
</gene>
<comment type="cofactor">
    <cofactor evidence="1">
        <name>pyridoxal 5'-phosphate</name>
        <dbReference type="ChEBI" id="CHEBI:597326"/>
    </cofactor>
</comment>
<dbReference type="Gene3D" id="3.90.1150.10">
    <property type="entry name" value="Aspartate Aminotransferase, domain 1"/>
    <property type="match status" value="1"/>
</dbReference>
<dbReference type="InterPro" id="IPR015422">
    <property type="entry name" value="PyrdxlP-dep_Trfase_small"/>
</dbReference>
<evidence type="ECO:0000256" key="2">
    <source>
        <dbReference type="ARBA" id="ARBA00022576"/>
    </source>
</evidence>
<dbReference type="EMBL" id="FMHY01000002">
    <property type="protein sequence ID" value="SCL53264.1"/>
    <property type="molecule type" value="Genomic_DNA"/>
</dbReference>
<dbReference type="Proteomes" id="UP000199696">
    <property type="component" value="Unassembled WGS sequence"/>
</dbReference>
<dbReference type="STRING" id="227316.GA0070604_2736"/>
<evidence type="ECO:0000313" key="6">
    <source>
        <dbReference type="EMBL" id="SCL53264.1"/>
    </source>
</evidence>
<dbReference type="OrthoDB" id="3327147at2"/>